<dbReference type="RefSeq" id="WP_345453822.1">
    <property type="nucleotide sequence ID" value="NZ_BAABRV010000004.1"/>
</dbReference>
<feature type="binding site" evidence="5">
    <location>
        <position position="6"/>
    </location>
    <ligand>
        <name>Mg(2+)</name>
        <dbReference type="ChEBI" id="CHEBI:18420"/>
    </ligand>
</feature>
<dbReference type="NCBIfam" id="TIGR00028">
    <property type="entry name" value="Mtu_PIN_fam"/>
    <property type="match status" value="1"/>
</dbReference>
<feature type="domain" description="PIN" evidence="6">
    <location>
        <begin position="4"/>
        <end position="131"/>
    </location>
</feature>
<comment type="similarity">
    <text evidence="5">Belongs to the PINc/VapC protein family.</text>
</comment>
<keyword evidence="1 5" id="KW-1277">Toxin-antitoxin system</keyword>
<protein>
    <recommendedName>
        <fullName evidence="5">Ribonuclease VapC</fullName>
        <shortName evidence="5">RNase VapC</shortName>
        <ecNumber evidence="5">3.1.-.-</ecNumber>
    </recommendedName>
    <alternativeName>
        <fullName evidence="5">Toxin VapC</fullName>
    </alternativeName>
</protein>
<dbReference type="InterPro" id="IPR022907">
    <property type="entry name" value="VapC_family"/>
</dbReference>
<comment type="cofactor">
    <cofactor evidence="5">
        <name>Mg(2+)</name>
        <dbReference type="ChEBI" id="CHEBI:18420"/>
    </cofactor>
</comment>
<keyword evidence="5" id="KW-0460">Magnesium</keyword>
<dbReference type="Gene3D" id="3.40.50.1010">
    <property type="entry name" value="5'-nuclease"/>
    <property type="match status" value="1"/>
</dbReference>
<evidence type="ECO:0000256" key="1">
    <source>
        <dbReference type="ARBA" id="ARBA00022649"/>
    </source>
</evidence>
<proteinExistence type="inferred from homology"/>
<reference evidence="7 8" key="1">
    <citation type="submission" date="2024-02" db="EMBL/GenBank/DDBJ databases">
        <title>Deinococcus aluminii NBRC 112889.</title>
        <authorList>
            <person name="Ichikawa N."/>
            <person name="Katano-Makiyama Y."/>
            <person name="Hidaka K."/>
        </authorList>
    </citation>
    <scope>NUCLEOTIDE SEQUENCE [LARGE SCALE GENOMIC DNA]</scope>
    <source>
        <strain evidence="7 8">NBRC 112889</strain>
    </source>
</reference>
<name>A0ABP9XDQ6_9DEIO</name>
<keyword evidence="2 5" id="KW-0540">Nuclease</keyword>
<evidence type="ECO:0000313" key="7">
    <source>
        <dbReference type="EMBL" id="GAA5533482.1"/>
    </source>
</evidence>
<evidence type="ECO:0000256" key="4">
    <source>
        <dbReference type="ARBA" id="ARBA00022801"/>
    </source>
</evidence>
<dbReference type="InterPro" id="IPR029060">
    <property type="entry name" value="PIN-like_dom_sf"/>
</dbReference>
<gene>
    <name evidence="5" type="primary">vapC</name>
    <name evidence="7" type="ORF">Dalu01_01885</name>
</gene>
<keyword evidence="8" id="KW-1185">Reference proteome</keyword>
<evidence type="ECO:0000256" key="2">
    <source>
        <dbReference type="ARBA" id="ARBA00022722"/>
    </source>
</evidence>
<dbReference type="EC" id="3.1.-.-" evidence="5"/>
<dbReference type="InterPro" id="IPR006226">
    <property type="entry name" value="Mtu_PIN"/>
</dbReference>
<evidence type="ECO:0000256" key="5">
    <source>
        <dbReference type="HAMAP-Rule" id="MF_00265"/>
    </source>
</evidence>
<comment type="caution">
    <text evidence="7">The sequence shown here is derived from an EMBL/GenBank/DDBJ whole genome shotgun (WGS) entry which is preliminary data.</text>
</comment>
<accession>A0ABP9XDQ6</accession>
<dbReference type="Proteomes" id="UP001404956">
    <property type="component" value="Unassembled WGS sequence"/>
</dbReference>
<evidence type="ECO:0000259" key="6">
    <source>
        <dbReference type="Pfam" id="PF01850"/>
    </source>
</evidence>
<feature type="binding site" evidence="5">
    <location>
        <position position="105"/>
    </location>
    <ligand>
        <name>Mg(2+)</name>
        <dbReference type="ChEBI" id="CHEBI:18420"/>
    </ligand>
</feature>
<keyword evidence="4 5" id="KW-0378">Hydrolase</keyword>
<dbReference type="SUPFAM" id="SSF88723">
    <property type="entry name" value="PIN domain-like"/>
    <property type="match status" value="1"/>
</dbReference>
<organism evidence="7 8">
    <name type="scientific">Deinococcus aluminii</name>
    <dbReference type="NCBI Taxonomy" id="1656885"/>
    <lineage>
        <taxon>Bacteria</taxon>
        <taxon>Thermotogati</taxon>
        <taxon>Deinococcota</taxon>
        <taxon>Deinococci</taxon>
        <taxon>Deinococcales</taxon>
        <taxon>Deinococcaceae</taxon>
        <taxon>Deinococcus</taxon>
    </lineage>
</organism>
<dbReference type="InterPro" id="IPR002716">
    <property type="entry name" value="PIN_dom"/>
</dbReference>
<evidence type="ECO:0000313" key="8">
    <source>
        <dbReference type="Proteomes" id="UP001404956"/>
    </source>
</evidence>
<sequence length="138" mass="15175">MSFLLDANVLLYAFNRDAVQHAAFHSWLWATLDADTPVFSTALNEVALLRISTGPLRIPAAAAFDFLQDLYGFPNYGRLSLPNSGLPLWQQLVLSLNLTGNDVNDAYLAPLALTHDLTLVTADRGFTRFAGLRVLTPE</sequence>
<dbReference type="HAMAP" id="MF_00265">
    <property type="entry name" value="VapC_Nob1"/>
    <property type="match status" value="1"/>
</dbReference>
<evidence type="ECO:0000256" key="3">
    <source>
        <dbReference type="ARBA" id="ARBA00022723"/>
    </source>
</evidence>
<keyword evidence="5" id="KW-0800">Toxin</keyword>
<dbReference type="Pfam" id="PF01850">
    <property type="entry name" value="PIN"/>
    <property type="match status" value="1"/>
</dbReference>
<keyword evidence="3 5" id="KW-0479">Metal-binding</keyword>
<dbReference type="EMBL" id="BAABRV010000004">
    <property type="protein sequence ID" value="GAA5533482.1"/>
    <property type="molecule type" value="Genomic_DNA"/>
</dbReference>
<comment type="function">
    <text evidence="5">Toxic component of a toxin-antitoxin (TA) system. An RNase.</text>
</comment>